<dbReference type="PANTHER" id="PTHR11766:SF0">
    <property type="entry name" value="TYROSINE--TRNA LIGASE, MITOCHONDRIAL"/>
    <property type="match status" value="1"/>
</dbReference>
<dbReference type="PROSITE" id="PS00178">
    <property type="entry name" value="AA_TRNA_LIGASE_I"/>
    <property type="match status" value="1"/>
</dbReference>
<dbReference type="EC" id="6.1.1.1" evidence="8"/>
<evidence type="ECO:0000259" key="9">
    <source>
        <dbReference type="Pfam" id="PF16714"/>
    </source>
</evidence>
<keyword evidence="2 8" id="KW-0436">Ligase</keyword>
<dbReference type="Pfam" id="PF16714">
    <property type="entry name" value="TyrRSs_C"/>
    <property type="match status" value="1"/>
</dbReference>
<proteinExistence type="inferred from homology"/>
<evidence type="ECO:0000256" key="6">
    <source>
        <dbReference type="ARBA" id="ARBA00023146"/>
    </source>
</evidence>
<dbReference type="PRINTS" id="PR01040">
    <property type="entry name" value="TRNASYNTHTYR"/>
</dbReference>
<dbReference type="FunFam" id="1.10.240.10:FF:000001">
    <property type="entry name" value="Tyrosine--tRNA ligase"/>
    <property type="match status" value="1"/>
</dbReference>
<dbReference type="InterPro" id="IPR002305">
    <property type="entry name" value="aa-tRNA-synth_Ic"/>
</dbReference>
<dbReference type="GO" id="GO:0005524">
    <property type="term" value="F:ATP binding"/>
    <property type="evidence" value="ECO:0007669"/>
    <property type="project" value="UniProtKB-KW"/>
</dbReference>
<organism evidence="10 11">
    <name type="scientific">Trichodelitschia bisporula</name>
    <dbReference type="NCBI Taxonomy" id="703511"/>
    <lineage>
        <taxon>Eukaryota</taxon>
        <taxon>Fungi</taxon>
        <taxon>Dikarya</taxon>
        <taxon>Ascomycota</taxon>
        <taxon>Pezizomycotina</taxon>
        <taxon>Dothideomycetes</taxon>
        <taxon>Dothideomycetes incertae sedis</taxon>
        <taxon>Phaeotrichales</taxon>
        <taxon>Phaeotrichaceae</taxon>
        <taxon>Trichodelitschia</taxon>
    </lineage>
</organism>
<reference evidence="10" key="1">
    <citation type="journal article" date="2020" name="Stud. Mycol.">
        <title>101 Dothideomycetes genomes: a test case for predicting lifestyles and emergence of pathogens.</title>
        <authorList>
            <person name="Haridas S."/>
            <person name="Albert R."/>
            <person name="Binder M."/>
            <person name="Bloem J."/>
            <person name="Labutti K."/>
            <person name="Salamov A."/>
            <person name="Andreopoulos B."/>
            <person name="Baker S."/>
            <person name="Barry K."/>
            <person name="Bills G."/>
            <person name="Bluhm B."/>
            <person name="Cannon C."/>
            <person name="Castanera R."/>
            <person name="Culley D."/>
            <person name="Daum C."/>
            <person name="Ezra D."/>
            <person name="Gonzalez J."/>
            <person name="Henrissat B."/>
            <person name="Kuo A."/>
            <person name="Liang C."/>
            <person name="Lipzen A."/>
            <person name="Lutzoni F."/>
            <person name="Magnuson J."/>
            <person name="Mondo S."/>
            <person name="Nolan M."/>
            <person name="Ohm R."/>
            <person name="Pangilinan J."/>
            <person name="Park H.-J."/>
            <person name="Ramirez L."/>
            <person name="Alfaro M."/>
            <person name="Sun H."/>
            <person name="Tritt A."/>
            <person name="Yoshinaga Y."/>
            <person name="Zwiers L.-H."/>
            <person name="Turgeon B."/>
            <person name="Goodwin S."/>
            <person name="Spatafora J."/>
            <person name="Crous P."/>
            <person name="Grigoriev I."/>
        </authorList>
    </citation>
    <scope>NUCLEOTIDE SEQUENCE</scope>
    <source>
        <strain evidence="10">CBS 262.69</strain>
    </source>
</reference>
<dbReference type="GO" id="GO:0006437">
    <property type="term" value="P:tyrosyl-tRNA aminoacylation"/>
    <property type="evidence" value="ECO:0007669"/>
    <property type="project" value="InterPro"/>
</dbReference>
<keyword evidence="3 8" id="KW-0547">Nucleotide-binding</keyword>
<dbReference type="Gene3D" id="1.10.240.10">
    <property type="entry name" value="Tyrosyl-Transfer RNA Synthetase"/>
    <property type="match status" value="1"/>
</dbReference>
<sequence>MASSPILLRGRFAARYVSRGCSVRYGLPIVQRRKASQLSPSDVDEEWKALAQEIKAGRRKSVLRVLEERGYVNQIAGTRDDLETLLTEKRVGVYVGIDPTAQSLHVGHMVPFMALFWMYLHGYYAVSLMGGGTAAIGDPSHRLTARNEMARETREKNAIEMHQQLADLWVKVEALAAKHGFQQQGPIRRVVLNNRDWLGSVNIIDFLSEMGSRARLGAMLSRDTVKNRIEKGDGMAFSEFTYPILQAWDWWHLYQYGGVQLQIGGADQYGNIVSGIDLAGYCAREMIAEIGGDEAKATLMGFTVPLLTTSSGEKFGKSAGNAVWLNPALTSSFDLYGYFVSTPDADVERLLKLFTFLPLPTIQETIKAHNVDPGKRIAQHLLARQFVELAHGAHAAEAAEAEHRALFAKRHTLNVSDLIENTAEPGSKRSTPAIFLPRSAVFGQSFASVLHSAGAVKSLGAAKRLIKSGGAYVRSVPDDDTQGRAYLSIKKLPQDTVADEYVMPEKNVLVLRVGKRRVRVIQVTKEE</sequence>
<name>A0A6G1I3A1_9PEZI</name>
<keyword evidence="4 8" id="KW-0067">ATP-binding</keyword>
<evidence type="ECO:0000313" key="10">
    <source>
        <dbReference type="EMBL" id="KAF2402742.1"/>
    </source>
</evidence>
<keyword evidence="5 8" id="KW-0648">Protein biosynthesis</keyword>
<dbReference type="GO" id="GO:0004831">
    <property type="term" value="F:tyrosine-tRNA ligase activity"/>
    <property type="evidence" value="ECO:0007669"/>
    <property type="project" value="UniProtKB-EC"/>
</dbReference>
<evidence type="ECO:0000256" key="3">
    <source>
        <dbReference type="ARBA" id="ARBA00022741"/>
    </source>
</evidence>
<dbReference type="GO" id="GO:0005739">
    <property type="term" value="C:mitochondrion"/>
    <property type="evidence" value="ECO:0007669"/>
    <property type="project" value="TreeGrafter"/>
</dbReference>
<dbReference type="EMBL" id="ML996690">
    <property type="protein sequence ID" value="KAF2402742.1"/>
    <property type="molecule type" value="Genomic_DNA"/>
</dbReference>
<dbReference type="FunFam" id="3.40.50.620:FF:000227">
    <property type="entry name" value="Tyrosine--tRNA ligase"/>
    <property type="match status" value="1"/>
</dbReference>
<dbReference type="SUPFAM" id="SSF55174">
    <property type="entry name" value="Alpha-L RNA-binding motif"/>
    <property type="match status" value="1"/>
</dbReference>
<dbReference type="AlphaFoldDB" id="A0A6G1I3A1"/>
<dbReference type="InterPro" id="IPR002307">
    <property type="entry name" value="Tyr-tRNA-ligase"/>
</dbReference>
<evidence type="ECO:0000256" key="8">
    <source>
        <dbReference type="RuleBase" id="RU361234"/>
    </source>
</evidence>
<evidence type="ECO:0000256" key="2">
    <source>
        <dbReference type="ARBA" id="ARBA00022598"/>
    </source>
</evidence>
<dbReference type="InterPro" id="IPR032005">
    <property type="entry name" value="TyrRSs_C"/>
</dbReference>
<dbReference type="CDD" id="cd00805">
    <property type="entry name" value="TyrRS_core"/>
    <property type="match status" value="1"/>
</dbReference>
<dbReference type="Gene3D" id="3.10.290.10">
    <property type="entry name" value="RNA-binding S4 domain"/>
    <property type="match status" value="1"/>
</dbReference>
<protein>
    <recommendedName>
        <fullName evidence="8">Tyrosine--tRNA ligase</fullName>
        <ecNumber evidence="8">6.1.1.1</ecNumber>
    </recommendedName>
    <alternativeName>
        <fullName evidence="8">Tyrosyl-tRNA synthetase</fullName>
    </alternativeName>
</protein>
<feature type="domain" description="Tyrosyl-tRNA synthetase C-terminal" evidence="9">
    <location>
        <begin position="429"/>
        <end position="526"/>
    </location>
</feature>
<dbReference type="SUPFAM" id="SSF52374">
    <property type="entry name" value="Nucleotidylyl transferase"/>
    <property type="match status" value="1"/>
</dbReference>
<evidence type="ECO:0000313" key="11">
    <source>
        <dbReference type="Proteomes" id="UP000799640"/>
    </source>
</evidence>
<dbReference type="Gene3D" id="3.40.50.620">
    <property type="entry name" value="HUPs"/>
    <property type="match status" value="1"/>
</dbReference>
<dbReference type="PANTHER" id="PTHR11766">
    <property type="entry name" value="TYROSYL-TRNA SYNTHETASE"/>
    <property type="match status" value="1"/>
</dbReference>
<dbReference type="NCBIfam" id="TIGR00234">
    <property type="entry name" value="tyrS"/>
    <property type="match status" value="1"/>
</dbReference>
<dbReference type="GO" id="GO:0003723">
    <property type="term" value="F:RNA binding"/>
    <property type="evidence" value="ECO:0007669"/>
    <property type="project" value="InterPro"/>
</dbReference>
<dbReference type="InterPro" id="IPR024088">
    <property type="entry name" value="Tyr-tRNA-ligase_bac-type"/>
</dbReference>
<dbReference type="Proteomes" id="UP000799640">
    <property type="component" value="Unassembled WGS sequence"/>
</dbReference>
<dbReference type="Pfam" id="PF00579">
    <property type="entry name" value="tRNA-synt_1b"/>
    <property type="match status" value="1"/>
</dbReference>
<dbReference type="InterPro" id="IPR036986">
    <property type="entry name" value="S4_RNA-bd_sf"/>
</dbReference>
<dbReference type="InterPro" id="IPR001412">
    <property type="entry name" value="aa-tRNA-synth_I_CS"/>
</dbReference>
<evidence type="ECO:0000256" key="5">
    <source>
        <dbReference type="ARBA" id="ARBA00022917"/>
    </source>
</evidence>
<keyword evidence="6 8" id="KW-0030">Aminoacyl-tRNA synthetase</keyword>
<gene>
    <name evidence="10" type="ORF">EJ06DRAFT_472314</name>
</gene>
<evidence type="ECO:0000256" key="7">
    <source>
        <dbReference type="ARBA" id="ARBA00048248"/>
    </source>
</evidence>
<evidence type="ECO:0000256" key="4">
    <source>
        <dbReference type="ARBA" id="ARBA00022840"/>
    </source>
</evidence>
<dbReference type="InterPro" id="IPR014729">
    <property type="entry name" value="Rossmann-like_a/b/a_fold"/>
</dbReference>
<comment type="catalytic activity">
    <reaction evidence="7 8">
        <text>tRNA(Tyr) + L-tyrosine + ATP = L-tyrosyl-tRNA(Tyr) + AMP + diphosphate + H(+)</text>
        <dbReference type="Rhea" id="RHEA:10220"/>
        <dbReference type="Rhea" id="RHEA-COMP:9706"/>
        <dbReference type="Rhea" id="RHEA-COMP:9707"/>
        <dbReference type="ChEBI" id="CHEBI:15378"/>
        <dbReference type="ChEBI" id="CHEBI:30616"/>
        <dbReference type="ChEBI" id="CHEBI:33019"/>
        <dbReference type="ChEBI" id="CHEBI:58315"/>
        <dbReference type="ChEBI" id="CHEBI:78442"/>
        <dbReference type="ChEBI" id="CHEBI:78536"/>
        <dbReference type="ChEBI" id="CHEBI:456215"/>
        <dbReference type="EC" id="6.1.1.1"/>
    </reaction>
</comment>
<dbReference type="GO" id="GO:0005829">
    <property type="term" value="C:cytosol"/>
    <property type="evidence" value="ECO:0007669"/>
    <property type="project" value="TreeGrafter"/>
</dbReference>
<dbReference type="OrthoDB" id="337870at2759"/>
<keyword evidence="11" id="KW-1185">Reference proteome</keyword>
<comment type="similarity">
    <text evidence="1 8">Belongs to the class-I aminoacyl-tRNA synthetase family.</text>
</comment>
<accession>A0A6G1I3A1</accession>
<evidence type="ECO:0000256" key="1">
    <source>
        <dbReference type="ARBA" id="ARBA00005594"/>
    </source>
</evidence>